<sequence>MIHRGSGAYSCRHRAVKPWDGFGVRSAFDNGAVRASNCAFDVVLIVLSDLVKEPIYVLLSMNGCGTIKAKAKIPILSRYADLKEWRGEDYGPVTCEELSTLRRNSVILFESELHPGKISEWTLRTDPSREIKYYICVLCRRLQVLFGVGLCLSMFCFGFL</sequence>
<dbReference type="OrthoDB" id="5800216at2759"/>
<keyword evidence="1" id="KW-0812">Transmembrane</keyword>
<organism evidence="4">
    <name type="scientific">Anisakis simplex</name>
    <name type="common">Herring worm</name>
    <dbReference type="NCBI Taxonomy" id="6269"/>
    <lineage>
        <taxon>Eukaryota</taxon>
        <taxon>Metazoa</taxon>
        <taxon>Ecdysozoa</taxon>
        <taxon>Nematoda</taxon>
        <taxon>Chromadorea</taxon>
        <taxon>Rhabditida</taxon>
        <taxon>Spirurina</taxon>
        <taxon>Ascaridomorpha</taxon>
        <taxon>Ascaridoidea</taxon>
        <taxon>Anisakidae</taxon>
        <taxon>Anisakis</taxon>
        <taxon>Anisakis simplex complex</taxon>
    </lineage>
</organism>
<dbReference type="Proteomes" id="UP000267096">
    <property type="component" value="Unassembled WGS sequence"/>
</dbReference>
<keyword evidence="1" id="KW-0472">Membrane</keyword>
<name>A0A0M3J973_ANISI</name>
<reference evidence="2 3" key="2">
    <citation type="submission" date="2018-11" db="EMBL/GenBank/DDBJ databases">
        <authorList>
            <consortium name="Pathogen Informatics"/>
        </authorList>
    </citation>
    <scope>NUCLEOTIDE SEQUENCE [LARGE SCALE GENOMIC DNA]</scope>
</reference>
<dbReference type="EMBL" id="UYRR01006547">
    <property type="protein sequence ID" value="VDK22726.1"/>
    <property type="molecule type" value="Genomic_DNA"/>
</dbReference>
<gene>
    <name evidence="2" type="ORF">ASIM_LOCUS3957</name>
</gene>
<evidence type="ECO:0000256" key="1">
    <source>
        <dbReference type="SAM" id="Phobius"/>
    </source>
</evidence>
<feature type="transmembrane region" description="Helical" evidence="1">
    <location>
        <begin position="142"/>
        <end position="159"/>
    </location>
</feature>
<evidence type="ECO:0000313" key="2">
    <source>
        <dbReference type="EMBL" id="VDK22726.1"/>
    </source>
</evidence>
<dbReference type="WBParaSite" id="ASIM_0000413401-mRNA-1">
    <property type="protein sequence ID" value="ASIM_0000413401-mRNA-1"/>
    <property type="gene ID" value="ASIM_0000413401"/>
</dbReference>
<keyword evidence="3" id="KW-1185">Reference proteome</keyword>
<dbReference type="AlphaFoldDB" id="A0A0M3J973"/>
<accession>A0A0M3J973</accession>
<protein>
    <submittedName>
        <fullName evidence="4">GST N-terminal domain-containing protein</fullName>
    </submittedName>
</protein>
<evidence type="ECO:0000313" key="3">
    <source>
        <dbReference type="Proteomes" id="UP000267096"/>
    </source>
</evidence>
<reference evidence="4" key="1">
    <citation type="submission" date="2017-02" db="UniProtKB">
        <authorList>
            <consortium name="WormBaseParasite"/>
        </authorList>
    </citation>
    <scope>IDENTIFICATION</scope>
</reference>
<evidence type="ECO:0000313" key="4">
    <source>
        <dbReference type="WBParaSite" id="ASIM_0000413401-mRNA-1"/>
    </source>
</evidence>
<proteinExistence type="predicted"/>
<keyword evidence="1" id="KW-1133">Transmembrane helix</keyword>